<dbReference type="Pfam" id="PF02515">
    <property type="entry name" value="CoA_transf_3"/>
    <property type="match status" value="1"/>
</dbReference>
<comment type="similarity">
    <text evidence="1">Belongs to the CoA-transferase III family.</text>
</comment>
<gene>
    <name evidence="2" type="primary">CEFD2</name>
    <name evidence="2" type="ORF">QQS21_007075</name>
</gene>
<accession>A0AAJ0CPE6</accession>
<dbReference type="Gene3D" id="3.30.1540.10">
    <property type="entry name" value="formyl-coa transferase, domain 3"/>
    <property type="match status" value="1"/>
</dbReference>
<dbReference type="InterPro" id="IPR050509">
    <property type="entry name" value="CoA-transferase_III"/>
</dbReference>
<dbReference type="PANTHER" id="PTHR48228">
    <property type="entry name" value="SUCCINYL-COA--D-CITRAMALATE COA-TRANSFERASE"/>
    <property type="match status" value="1"/>
</dbReference>
<reference evidence="2" key="1">
    <citation type="submission" date="2023-06" db="EMBL/GenBank/DDBJ databases">
        <title>Conoideocrella luteorostrata (Hypocreales: Clavicipitaceae), a potential biocontrol fungus for elongate hemlock scale in United States Christmas tree production areas.</title>
        <authorList>
            <person name="Barrett H."/>
            <person name="Lovett B."/>
            <person name="Macias A.M."/>
            <person name="Stajich J.E."/>
            <person name="Kasson M.T."/>
        </authorList>
    </citation>
    <scope>NUCLEOTIDE SEQUENCE</scope>
    <source>
        <strain evidence="2">ARSEF 14590</strain>
    </source>
</reference>
<evidence type="ECO:0000256" key="1">
    <source>
        <dbReference type="ARBA" id="ARBA00008383"/>
    </source>
</evidence>
<name>A0AAJ0CPE6_9HYPO</name>
<keyword evidence="3" id="KW-1185">Reference proteome</keyword>
<evidence type="ECO:0000313" key="3">
    <source>
        <dbReference type="Proteomes" id="UP001251528"/>
    </source>
</evidence>
<keyword evidence="2" id="KW-0413">Isomerase</keyword>
<dbReference type="InterPro" id="IPR044855">
    <property type="entry name" value="CoA-Trfase_III_dom3_sf"/>
</dbReference>
<dbReference type="EC" id="5.1.99.4" evidence="2"/>
<evidence type="ECO:0000313" key="2">
    <source>
        <dbReference type="EMBL" id="KAK2595222.1"/>
    </source>
</evidence>
<comment type="caution">
    <text evidence="2">The sequence shown here is derived from an EMBL/GenBank/DDBJ whole genome shotgun (WGS) entry which is preliminary data.</text>
</comment>
<dbReference type="InterPro" id="IPR003673">
    <property type="entry name" value="CoA-Trfase_fam_III"/>
</dbReference>
<sequence length="386" mass="41735">MQLTSESMASTSPLSSLRVVELAGLAPGPFCGLLLADYGASVLRIDGPRSPKGDILARHKSSICLDLKQPSSKAILLSILSSADVLIDPYRPGVLERLGLSPSEVLLRHNPRLIVARLTGFRRDGKYQSMAGHDINYLAVSGVLSMLGRSHENPYPPANLLADFAGGGLLCFVGVLMAWISRSVTGKGQVVEANMVDGSAYLATFPRLASKTPFWASPRGENVLDGGCPWYTTYETKDKGKYFAVGALEPQFYLAFLRGLGLEAAGLPIRDEKCNWPTLRAIFAEKFKQKTREEWEAIFDNTDGCATPVLGQNELEKAGYEQRLPVHLAGTPGKPIPNSQGGWMGGTIDKGSGGAETLLQWMEWTKDVHYFEGSDGLLHAVPGAKL</sequence>
<protein>
    <submittedName>
        <fullName evidence="2">Isopenicillin N epimerase component 2</fullName>
        <ecNumber evidence="2">5.1.99.4</ecNumber>
    </submittedName>
</protein>
<dbReference type="GO" id="GO:0008111">
    <property type="term" value="F:alpha-methylacyl-CoA racemase activity"/>
    <property type="evidence" value="ECO:0007669"/>
    <property type="project" value="UniProtKB-EC"/>
</dbReference>
<dbReference type="Gene3D" id="3.40.50.10540">
    <property type="entry name" value="Crotonobetainyl-coa:carnitine coa-transferase, domain 1"/>
    <property type="match status" value="1"/>
</dbReference>
<proteinExistence type="inferred from homology"/>
<organism evidence="2 3">
    <name type="scientific">Conoideocrella luteorostrata</name>
    <dbReference type="NCBI Taxonomy" id="1105319"/>
    <lineage>
        <taxon>Eukaryota</taxon>
        <taxon>Fungi</taxon>
        <taxon>Dikarya</taxon>
        <taxon>Ascomycota</taxon>
        <taxon>Pezizomycotina</taxon>
        <taxon>Sordariomycetes</taxon>
        <taxon>Hypocreomycetidae</taxon>
        <taxon>Hypocreales</taxon>
        <taxon>Clavicipitaceae</taxon>
        <taxon>Conoideocrella</taxon>
    </lineage>
</organism>
<dbReference type="EMBL" id="JASWJB010000139">
    <property type="protein sequence ID" value="KAK2595222.1"/>
    <property type="molecule type" value="Genomic_DNA"/>
</dbReference>
<dbReference type="AlphaFoldDB" id="A0AAJ0CPE6"/>
<dbReference type="Proteomes" id="UP001251528">
    <property type="component" value="Unassembled WGS sequence"/>
</dbReference>
<dbReference type="InterPro" id="IPR023606">
    <property type="entry name" value="CoA-Trfase_III_dom_1_sf"/>
</dbReference>
<dbReference type="SUPFAM" id="SSF89796">
    <property type="entry name" value="CoA-transferase family III (CaiB/BaiF)"/>
    <property type="match status" value="1"/>
</dbReference>
<dbReference type="PANTHER" id="PTHR48228:SF5">
    <property type="entry name" value="ALPHA-METHYLACYL-COA RACEMASE"/>
    <property type="match status" value="1"/>
</dbReference>